<proteinExistence type="predicted"/>
<dbReference type="AlphaFoldDB" id="A0A8A1LQF9"/>
<dbReference type="Proteomes" id="UP000663419">
    <property type="component" value="Chromosome 3"/>
</dbReference>
<dbReference type="VEuPathDB" id="FungiDB:I7I53_01750"/>
<reference evidence="1" key="1">
    <citation type="submission" date="2021-01" db="EMBL/GenBank/DDBJ databases">
        <title>Chromosome-level genome assembly of a human fungal pathogen reveals clustering of transcriptionally co-regulated genes.</title>
        <authorList>
            <person name="Voorhies M."/>
            <person name="Cohen S."/>
            <person name="Shea T.P."/>
            <person name="Petrus S."/>
            <person name="Munoz J.F."/>
            <person name="Poplawski S."/>
            <person name="Goldman W.E."/>
            <person name="Michael T."/>
            <person name="Cuomo C.A."/>
            <person name="Sil A."/>
            <person name="Beyhan S."/>
        </authorList>
    </citation>
    <scope>NUCLEOTIDE SEQUENCE</scope>
    <source>
        <strain evidence="1">H88</strain>
    </source>
</reference>
<protein>
    <submittedName>
        <fullName evidence="1">L-lactate ferricytochrome c oxidoreductase</fullName>
    </submittedName>
</protein>
<organism evidence="1 2">
    <name type="scientific">Ajellomyces capsulatus (strain H88)</name>
    <name type="common">Darling's disease fungus</name>
    <name type="synonym">Histoplasma capsulatum</name>
    <dbReference type="NCBI Taxonomy" id="544711"/>
    <lineage>
        <taxon>Eukaryota</taxon>
        <taxon>Fungi</taxon>
        <taxon>Dikarya</taxon>
        <taxon>Ascomycota</taxon>
        <taxon>Pezizomycotina</taxon>
        <taxon>Eurotiomycetes</taxon>
        <taxon>Eurotiomycetidae</taxon>
        <taxon>Onygenales</taxon>
        <taxon>Ajellomycetaceae</taxon>
        <taxon>Histoplasma</taxon>
    </lineage>
</organism>
<evidence type="ECO:0000313" key="1">
    <source>
        <dbReference type="EMBL" id="QSS54252.1"/>
    </source>
</evidence>
<sequence>MRRMNSILSTLPAPWRIILNRKHFWAPSIRIRYLRQHPVLNPRARSSGRPISPPPCPRF</sequence>
<name>A0A8A1LQF9_AJEC8</name>
<evidence type="ECO:0000313" key="2">
    <source>
        <dbReference type="Proteomes" id="UP000663419"/>
    </source>
</evidence>
<gene>
    <name evidence="1" type="ORF">I7I53_01750</name>
</gene>
<dbReference type="EMBL" id="CP069104">
    <property type="protein sequence ID" value="QSS54252.1"/>
    <property type="molecule type" value="Genomic_DNA"/>
</dbReference>
<accession>A0A8A1LQF9</accession>